<protein>
    <submittedName>
        <fullName evidence="1">Uncharacterized protein</fullName>
    </submittedName>
</protein>
<dbReference type="RefSeq" id="XP_041195866.1">
    <property type="nucleotide sequence ID" value="XM_041339741.1"/>
</dbReference>
<sequence length="102" mass="11089">MSTPISQQRNLRTSSKSDISRGAILDSVVTVRHLMPHITEKESLDISPPLPLMLRIAKIKSLDISPPLPMAPPFIIAAQPDHRQQVSTAPDPTVPNSKACSC</sequence>
<dbReference type="AlphaFoldDB" id="A0A9P7JGG7"/>
<accession>A0A9P7JGG7</accession>
<gene>
    <name evidence="1" type="ORF">BJ212DRAFT_1478696</name>
</gene>
<evidence type="ECO:0000313" key="2">
    <source>
        <dbReference type="Proteomes" id="UP000807769"/>
    </source>
</evidence>
<dbReference type="GeneID" id="64633757"/>
<proteinExistence type="predicted"/>
<dbReference type="EMBL" id="JABBWG010000008">
    <property type="protein sequence ID" value="KAG1820595.1"/>
    <property type="molecule type" value="Genomic_DNA"/>
</dbReference>
<organism evidence="1 2">
    <name type="scientific">Suillus subaureus</name>
    <dbReference type="NCBI Taxonomy" id="48587"/>
    <lineage>
        <taxon>Eukaryota</taxon>
        <taxon>Fungi</taxon>
        <taxon>Dikarya</taxon>
        <taxon>Basidiomycota</taxon>
        <taxon>Agaricomycotina</taxon>
        <taxon>Agaricomycetes</taxon>
        <taxon>Agaricomycetidae</taxon>
        <taxon>Boletales</taxon>
        <taxon>Suillineae</taxon>
        <taxon>Suillaceae</taxon>
        <taxon>Suillus</taxon>
    </lineage>
</organism>
<keyword evidence="2" id="KW-1185">Reference proteome</keyword>
<dbReference type="OrthoDB" id="2683473at2759"/>
<name>A0A9P7JGG7_9AGAM</name>
<dbReference type="Proteomes" id="UP000807769">
    <property type="component" value="Unassembled WGS sequence"/>
</dbReference>
<comment type="caution">
    <text evidence="1">The sequence shown here is derived from an EMBL/GenBank/DDBJ whole genome shotgun (WGS) entry which is preliminary data.</text>
</comment>
<evidence type="ECO:0000313" key="1">
    <source>
        <dbReference type="EMBL" id="KAG1820595.1"/>
    </source>
</evidence>
<reference evidence="1" key="1">
    <citation type="journal article" date="2020" name="New Phytol.">
        <title>Comparative genomics reveals dynamic genome evolution in host specialist ectomycorrhizal fungi.</title>
        <authorList>
            <person name="Lofgren L.A."/>
            <person name="Nguyen N.H."/>
            <person name="Vilgalys R."/>
            <person name="Ruytinx J."/>
            <person name="Liao H.L."/>
            <person name="Branco S."/>
            <person name="Kuo A."/>
            <person name="LaButti K."/>
            <person name="Lipzen A."/>
            <person name="Andreopoulos W."/>
            <person name="Pangilinan J."/>
            <person name="Riley R."/>
            <person name="Hundley H."/>
            <person name="Na H."/>
            <person name="Barry K."/>
            <person name="Grigoriev I.V."/>
            <person name="Stajich J.E."/>
            <person name="Kennedy P.G."/>
        </authorList>
    </citation>
    <scope>NUCLEOTIDE SEQUENCE</scope>
    <source>
        <strain evidence="1">MN1</strain>
    </source>
</reference>